<dbReference type="InterPro" id="IPR015947">
    <property type="entry name" value="PUA-like_sf"/>
</dbReference>
<evidence type="ECO:0000313" key="1">
    <source>
        <dbReference type="EMBL" id="MBF2715684.1"/>
    </source>
</evidence>
<dbReference type="SUPFAM" id="SSF88697">
    <property type="entry name" value="PUA domain-like"/>
    <property type="match status" value="1"/>
</dbReference>
<sequence length="146" mass="16709">MDTLPKFALSIRQPWAWCIVNLGKDIENRDWPTKFRGPVCIHAAKGMTRAEYEDCVATIHEISLIHPFPQGNVFPDINEMQRGGIVATAEIVDCVDQSSSPWFFGTFGFVLRKVQPVKFIPVKGALGFFEWRKNLMTLERRVRDGR</sequence>
<accession>A0AAE2UX41</accession>
<dbReference type="Proteomes" id="UP000655037">
    <property type="component" value="Unassembled WGS sequence"/>
</dbReference>
<evidence type="ECO:0008006" key="3">
    <source>
        <dbReference type="Google" id="ProtNLM"/>
    </source>
</evidence>
<proteinExistence type="predicted"/>
<evidence type="ECO:0000313" key="2">
    <source>
        <dbReference type="Proteomes" id="UP000655037"/>
    </source>
</evidence>
<name>A0AAE2UX41_AGRVI</name>
<protein>
    <recommendedName>
        <fullName evidence="3">ASCH domain-containing protein</fullName>
    </recommendedName>
</protein>
<dbReference type="CDD" id="cd06554">
    <property type="entry name" value="ASCH_ASC-1_like"/>
    <property type="match status" value="1"/>
</dbReference>
<organism evidence="1 2">
    <name type="scientific">Agrobacterium vitis</name>
    <name type="common">Rhizobium vitis</name>
    <dbReference type="NCBI Taxonomy" id="373"/>
    <lineage>
        <taxon>Bacteria</taxon>
        <taxon>Pseudomonadati</taxon>
        <taxon>Pseudomonadota</taxon>
        <taxon>Alphaproteobacteria</taxon>
        <taxon>Hyphomicrobiales</taxon>
        <taxon>Rhizobiaceae</taxon>
        <taxon>Rhizobium/Agrobacterium group</taxon>
        <taxon>Agrobacterium</taxon>
    </lineage>
</organism>
<dbReference type="AlphaFoldDB" id="A0AAE2UX41"/>
<dbReference type="EMBL" id="JACXXJ020000005">
    <property type="protein sequence ID" value="MBF2715684.1"/>
    <property type="molecule type" value="Genomic_DNA"/>
</dbReference>
<dbReference type="Gene3D" id="2.30.130.30">
    <property type="entry name" value="Hypothetical protein"/>
    <property type="match status" value="1"/>
</dbReference>
<reference evidence="1" key="1">
    <citation type="submission" date="2020-11" db="EMBL/GenBank/DDBJ databases">
        <title>Agrobacterium vitis strain K377 genome.</title>
        <authorList>
            <person name="Xi H."/>
        </authorList>
    </citation>
    <scope>NUCLEOTIDE SEQUENCE</scope>
    <source>
        <strain evidence="1">K377</strain>
    </source>
</reference>
<comment type="caution">
    <text evidence="1">The sequence shown here is derived from an EMBL/GenBank/DDBJ whole genome shotgun (WGS) entry which is preliminary data.</text>
</comment>
<gene>
    <name evidence="1" type="ORF">IEI95_015810</name>
</gene>